<organism evidence="4 5">
    <name type="scientific">Thermobispora bispora (strain ATCC 19993 / DSM 43833 / CBS 139.67 / JCM 10125 / KCTC 9307 / NBRC 14880 / R51)</name>
    <dbReference type="NCBI Taxonomy" id="469371"/>
    <lineage>
        <taxon>Bacteria</taxon>
        <taxon>Bacillati</taxon>
        <taxon>Actinomycetota</taxon>
        <taxon>Actinomycetes</taxon>
        <taxon>Streptosporangiales</taxon>
        <taxon>Streptosporangiaceae</taxon>
        <taxon>Thermobispora</taxon>
    </lineage>
</organism>
<evidence type="ECO:0000313" key="4">
    <source>
        <dbReference type="EMBL" id="ADG88166.1"/>
    </source>
</evidence>
<keyword evidence="2" id="KW-1133">Transmembrane helix</keyword>
<feature type="transmembrane region" description="Helical" evidence="2">
    <location>
        <begin position="43"/>
        <end position="72"/>
    </location>
</feature>
<dbReference type="HOGENOM" id="CLU_2048608_0_0_11"/>
<name>D6YA23_THEBD</name>
<dbReference type="Pfam" id="PF13828">
    <property type="entry name" value="DUF4190"/>
    <property type="match status" value="1"/>
</dbReference>
<keyword evidence="2" id="KW-0472">Membrane</keyword>
<dbReference type="AlphaFoldDB" id="D6YA23"/>
<feature type="transmembrane region" description="Helical" evidence="2">
    <location>
        <begin position="84"/>
        <end position="110"/>
    </location>
</feature>
<gene>
    <name evidence="4" type="ordered locus">Tbis_1448</name>
</gene>
<keyword evidence="2" id="KW-0812">Transmembrane</keyword>
<dbReference type="EMBL" id="CP001874">
    <property type="protein sequence ID" value="ADG88166.1"/>
    <property type="molecule type" value="Genomic_DNA"/>
</dbReference>
<reference evidence="4 5" key="1">
    <citation type="submission" date="2010-01" db="EMBL/GenBank/DDBJ databases">
        <title>The complete genome of Thermobispora bispora DSM 43833.</title>
        <authorList>
            <consortium name="US DOE Joint Genome Institute (JGI-PGF)"/>
            <person name="Lucas S."/>
            <person name="Copeland A."/>
            <person name="Lapidus A."/>
            <person name="Glavina del Rio T."/>
            <person name="Dalin E."/>
            <person name="Tice H."/>
            <person name="Bruce D."/>
            <person name="Goodwin L."/>
            <person name="Pitluck S."/>
            <person name="Kyrpides N."/>
            <person name="Mavromatis K."/>
            <person name="Ivanova N."/>
            <person name="Mikhailova N."/>
            <person name="Chertkov O."/>
            <person name="Brettin T."/>
            <person name="Detter J.C."/>
            <person name="Han C."/>
            <person name="Larimer F."/>
            <person name="Land M."/>
            <person name="Hauser L."/>
            <person name="Markowitz V."/>
            <person name="Cheng J.-F."/>
            <person name="Hugenholtz P."/>
            <person name="Woyke T."/>
            <person name="Wu D."/>
            <person name="Jando M."/>
            <person name="Schneider S."/>
            <person name="Klenk H.-P."/>
            <person name="Eisen J.A."/>
        </authorList>
    </citation>
    <scope>NUCLEOTIDE SEQUENCE [LARGE SCALE GENOMIC DNA]</scope>
    <source>
        <strain evidence="5">ATCC 19993 / DSM 43833 / CBS 139.67 / JCM 10125 / KCTC 9307 / NBRC 14880 / R51</strain>
    </source>
</reference>
<sequence>MSGTTPPGVRYPTLAGGAPNPVHAAEADPSQGLDGGATDTRGMAVAALLLGVLGLFLFGFPSILGLIVGHVARGRDDRRSGDRRIAIAGLVLCYAGIAVWAAAGVAALGISVMRGTAGYL</sequence>
<evidence type="ECO:0000256" key="1">
    <source>
        <dbReference type="SAM" id="MobiDB-lite"/>
    </source>
</evidence>
<feature type="region of interest" description="Disordered" evidence="1">
    <location>
        <begin position="1"/>
        <end position="35"/>
    </location>
</feature>
<dbReference type="STRING" id="469371.Tbis_1448"/>
<proteinExistence type="predicted"/>
<keyword evidence="5" id="KW-1185">Reference proteome</keyword>
<feature type="domain" description="DUF4190" evidence="3">
    <location>
        <begin position="43"/>
        <end position="102"/>
    </location>
</feature>
<protein>
    <recommendedName>
        <fullName evidence="3">DUF4190 domain-containing protein</fullName>
    </recommendedName>
</protein>
<evidence type="ECO:0000259" key="3">
    <source>
        <dbReference type="Pfam" id="PF13828"/>
    </source>
</evidence>
<dbReference type="KEGG" id="tbi:Tbis_1448"/>
<accession>D6YA23</accession>
<dbReference type="Proteomes" id="UP000006640">
    <property type="component" value="Chromosome"/>
</dbReference>
<evidence type="ECO:0000313" key="5">
    <source>
        <dbReference type="Proteomes" id="UP000006640"/>
    </source>
</evidence>
<evidence type="ECO:0000256" key="2">
    <source>
        <dbReference type="SAM" id="Phobius"/>
    </source>
</evidence>
<dbReference type="RefSeq" id="WP_013131699.1">
    <property type="nucleotide sequence ID" value="NC_014165.1"/>
</dbReference>
<dbReference type="InterPro" id="IPR025241">
    <property type="entry name" value="DUF4190"/>
</dbReference>